<protein>
    <submittedName>
        <fullName evidence="2">Uncharacterized protein</fullName>
    </submittedName>
</protein>
<evidence type="ECO:0000313" key="2">
    <source>
        <dbReference type="EMBL" id="MBW0520474.1"/>
    </source>
</evidence>
<evidence type="ECO:0000256" key="1">
    <source>
        <dbReference type="SAM" id="MobiDB-lite"/>
    </source>
</evidence>
<comment type="caution">
    <text evidence="2">The sequence shown here is derived from an EMBL/GenBank/DDBJ whole genome shotgun (WGS) entry which is preliminary data.</text>
</comment>
<keyword evidence="3" id="KW-1185">Reference proteome</keyword>
<feature type="compositionally biased region" description="Polar residues" evidence="1">
    <location>
        <begin position="92"/>
        <end position="104"/>
    </location>
</feature>
<dbReference type="EMBL" id="AVOT02028101">
    <property type="protein sequence ID" value="MBW0520474.1"/>
    <property type="molecule type" value="Genomic_DNA"/>
</dbReference>
<organism evidence="2 3">
    <name type="scientific">Austropuccinia psidii MF-1</name>
    <dbReference type="NCBI Taxonomy" id="1389203"/>
    <lineage>
        <taxon>Eukaryota</taxon>
        <taxon>Fungi</taxon>
        <taxon>Dikarya</taxon>
        <taxon>Basidiomycota</taxon>
        <taxon>Pucciniomycotina</taxon>
        <taxon>Pucciniomycetes</taxon>
        <taxon>Pucciniales</taxon>
        <taxon>Sphaerophragmiaceae</taxon>
        <taxon>Austropuccinia</taxon>
    </lineage>
</organism>
<feature type="region of interest" description="Disordered" evidence="1">
    <location>
        <begin position="46"/>
        <end position="104"/>
    </location>
</feature>
<dbReference type="Proteomes" id="UP000765509">
    <property type="component" value="Unassembled WGS sequence"/>
</dbReference>
<reference evidence="2" key="1">
    <citation type="submission" date="2021-03" db="EMBL/GenBank/DDBJ databases">
        <title>Draft genome sequence of rust myrtle Austropuccinia psidii MF-1, a brazilian biotype.</title>
        <authorList>
            <person name="Quecine M.C."/>
            <person name="Pachon D.M.R."/>
            <person name="Bonatelli M.L."/>
            <person name="Correr F.H."/>
            <person name="Franceschini L.M."/>
            <person name="Leite T.F."/>
            <person name="Margarido G.R.A."/>
            <person name="Almeida C.A."/>
            <person name="Ferrarezi J.A."/>
            <person name="Labate C.A."/>
        </authorList>
    </citation>
    <scope>NUCLEOTIDE SEQUENCE</scope>
    <source>
        <strain evidence="2">MF-1</strain>
    </source>
</reference>
<gene>
    <name evidence="2" type="ORF">O181_060189</name>
</gene>
<dbReference type="AlphaFoldDB" id="A0A9Q3EFU5"/>
<proteinExistence type="predicted"/>
<evidence type="ECO:0000313" key="3">
    <source>
        <dbReference type="Proteomes" id="UP000765509"/>
    </source>
</evidence>
<sequence>MGEPFGKSQIHFFNSFLTLPNFSSPLLHPSPDCPATPHSVIIIDDRPIRYPPPISPSLTTPPSTPTPDLPPIASKNPTASSPRCQAPCIPTMTLTRNSPTCDQH</sequence>
<name>A0A9Q3EFU5_9BASI</name>
<accession>A0A9Q3EFU5</accession>